<dbReference type="GO" id="GO:0004222">
    <property type="term" value="F:metalloendopeptidase activity"/>
    <property type="evidence" value="ECO:0007669"/>
    <property type="project" value="InterPro"/>
</dbReference>
<dbReference type="OrthoDB" id="263464at2"/>
<keyword evidence="2" id="KW-1185">Reference proteome</keyword>
<sequence length="194" mass="21957">MSDDIHIELTAYHEAAHAIVALYHGYAVTEVAVSLEAPGDGLMKYQPRLKRELPDPSPGSIRVAWLETLKKYEGEIRILLAGPLSEAKLLNTPLRSLGARSDLLTAQRLYLRLQDIQTEMSRYTSIPKPLPARYLDKLRRETRSLLGRPQIWEMVCALARELKDMDYLEAGEIAAVLQKIPDRHGQLGLDELFK</sequence>
<dbReference type="InterPro" id="IPR037219">
    <property type="entry name" value="Peptidase_M41-like"/>
</dbReference>
<gene>
    <name evidence="1" type="ORF">D6C00_08430</name>
</gene>
<proteinExistence type="predicted"/>
<dbReference type="SUPFAM" id="SSF140990">
    <property type="entry name" value="FtsH protease domain-like"/>
    <property type="match status" value="1"/>
</dbReference>
<name>A0A426QJQ8_9GAMM</name>
<evidence type="ECO:0008006" key="3">
    <source>
        <dbReference type="Google" id="ProtNLM"/>
    </source>
</evidence>
<dbReference type="GO" id="GO:0006508">
    <property type="term" value="P:proteolysis"/>
    <property type="evidence" value="ECO:0007669"/>
    <property type="project" value="InterPro"/>
</dbReference>
<dbReference type="GO" id="GO:0005524">
    <property type="term" value="F:ATP binding"/>
    <property type="evidence" value="ECO:0007669"/>
    <property type="project" value="InterPro"/>
</dbReference>
<dbReference type="Proteomes" id="UP000287798">
    <property type="component" value="Unassembled WGS sequence"/>
</dbReference>
<organism evidence="1 2">
    <name type="scientific">Thiohalobacter thiocyanaticus</name>
    <dbReference type="NCBI Taxonomy" id="585455"/>
    <lineage>
        <taxon>Bacteria</taxon>
        <taxon>Pseudomonadati</taxon>
        <taxon>Pseudomonadota</taxon>
        <taxon>Gammaproteobacteria</taxon>
        <taxon>Thiohalobacterales</taxon>
        <taxon>Thiohalobacteraceae</taxon>
        <taxon>Thiohalobacter</taxon>
    </lineage>
</organism>
<protein>
    <recommendedName>
        <fullName evidence="3">Peptidase M41 domain-containing protein</fullName>
    </recommendedName>
</protein>
<dbReference type="GO" id="GO:0004176">
    <property type="term" value="F:ATP-dependent peptidase activity"/>
    <property type="evidence" value="ECO:0007669"/>
    <property type="project" value="InterPro"/>
</dbReference>
<reference evidence="1 2" key="1">
    <citation type="journal article" date="2010" name="Int. J. Syst. Evol. Microbiol.">
        <title>Thiohalobacter thiocyanaticus gen. nov., sp. nov., a moderately halophilic, sulfur-oxidizing gammaproteobacterium from hypersaline lakes, that utilizes thiocyanate.</title>
        <authorList>
            <person name="Sorokin D.Y."/>
            <person name="Kovaleva O.L."/>
            <person name="Tourova T.P."/>
            <person name="Muyzer G."/>
        </authorList>
    </citation>
    <scope>NUCLEOTIDE SEQUENCE [LARGE SCALE GENOMIC DNA]</scope>
    <source>
        <strain evidence="1 2">Hrh1</strain>
    </source>
</reference>
<evidence type="ECO:0000313" key="2">
    <source>
        <dbReference type="Proteomes" id="UP000287798"/>
    </source>
</evidence>
<dbReference type="AlphaFoldDB" id="A0A426QJQ8"/>
<dbReference type="RefSeq" id="WP_125181310.1">
    <property type="nucleotide sequence ID" value="NZ_QZMU01000001.1"/>
</dbReference>
<evidence type="ECO:0000313" key="1">
    <source>
        <dbReference type="EMBL" id="RRQ21970.1"/>
    </source>
</evidence>
<accession>A0A426QJQ8</accession>
<comment type="caution">
    <text evidence="1">The sequence shown here is derived from an EMBL/GenBank/DDBJ whole genome shotgun (WGS) entry which is preliminary data.</text>
</comment>
<dbReference type="EMBL" id="QZMU01000001">
    <property type="protein sequence ID" value="RRQ21970.1"/>
    <property type="molecule type" value="Genomic_DNA"/>
</dbReference>
<dbReference type="Gene3D" id="1.20.58.760">
    <property type="entry name" value="Peptidase M41"/>
    <property type="match status" value="1"/>
</dbReference>